<evidence type="ECO:0000313" key="1">
    <source>
        <dbReference type="EMBL" id="KAF4615810.1"/>
    </source>
</evidence>
<reference evidence="1 2" key="1">
    <citation type="submission" date="2019-12" db="EMBL/GenBank/DDBJ databases">
        <authorList>
            <person name="Floudas D."/>
            <person name="Bentzer J."/>
            <person name="Ahren D."/>
            <person name="Johansson T."/>
            <person name="Persson P."/>
            <person name="Tunlid A."/>
        </authorList>
    </citation>
    <scope>NUCLEOTIDE SEQUENCE [LARGE SCALE GENOMIC DNA]</scope>
    <source>
        <strain evidence="1 2">CBS 102.39</strain>
    </source>
</reference>
<dbReference type="EMBL" id="JAACJL010000033">
    <property type="protein sequence ID" value="KAF4615810.1"/>
    <property type="molecule type" value="Genomic_DNA"/>
</dbReference>
<name>A0A8H4VPQ3_9AGAR</name>
<sequence length="255" mass="28773">MSAFRVDHPIASPLASLLFPPTISRLALIWGHQRRGGPFTSISEQGPCSASVFHCSTLYHQPTFRPTFPFLFRILDIIVVVTQSGDEPHELSFDKLLIGLRPHSRSLGVCVLSPFSASTPCGVFASGPHQLRTITRIAASDDSRYQPEGGLSASILICRLKGDGHVPSRDVAVKYFQYDDYGDDDRRFDWEYIECNALEKERWRLGDSNWEYDKWIECGYDEVEGVQGRGRRWCFCSINPRVFGAKLEAWHACAV</sequence>
<keyword evidence="2" id="KW-1185">Reference proteome</keyword>
<gene>
    <name evidence="1" type="ORF">D9613_012414</name>
</gene>
<protein>
    <submittedName>
        <fullName evidence="1">Uncharacterized protein</fullName>
    </submittedName>
</protein>
<comment type="caution">
    <text evidence="1">The sequence shown here is derived from an EMBL/GenBank/DDBJ whole genome shotgun (WGS) entry which is preliminary data.</text>
</comment>
<dbReference type="Proteomes" id="UP000521872">
    <property type="component" value="Unassembled WGS sequence"/>
</dbReference>
<proteinExistence type="predicted"/>
<accession>A0A8H4VPQ3</accession>
<dbReference type="AlphaFoldDB" id="A0A8H4VPQ3"/>
<evidence type="ECO:0000313" key="2">
    <source>
        <dbReference type="Proteomes" id="UP000521872"/>
    </source>
</evidence>
<organism evidence="1 2">
    <name type="scientific">Agrocybe pediades</name>
    <dbReference type="NCBI Taxonomy" id="84607"/>
    <lineage>
        <taxon>Eukaryota</taxon>
        <taxon>Fungi</taxon>
        <taxon>Dikarya</taxon>
        <taxon>Basidiomycota</taxon>
        <taxon>Agaricomycotina</taxon>
        <taxon>Agaricomycetes</taxon>
        <taxon>Agaricomycetidae</taxon>
        <taxon>Agaricales</taxon>
        <taxon>Agaricineae</taxon>
        <taxon>Strophariaceae</taxon>
        <taxon>Agrocybe</taxon>
    </lineage>
</organism>